<dbReference type="Gene3D" id="3.30.530.20">
    <property type="match status" value="1"/>
</dbReference>
<organism evidence="4 5">
    <name type="scientific">Neoroseomonas alkaliterrae</name>
    <dbReference type="NCBI Taxonomy" id="1452450"/>
    <lineage>
        <taxon>Bacteria</taxon>
        <taxon>Pseudomonadati</taxon>
        <taxon>Pseudomonadota</taxon>
        <taxon>Alphaproteobacteria</taxon>
        <taxon>Acetobacterales</taxon>
        <taxon>Acetobacteraceae</taxon>
        <taxon>Neoroseomonas</taxon>
    </lineage>
</organism>
<dbReference type="SUPFAM" id="SSF55961">
    <property type="entry name" value="Bet v1-like"/>
    <property type="match status" value="1"/>
</dbReference>
<keyword evidence="5" id="KW-1185">Reference proteome</keyword>
<evidence type="ECO:0000313" key="5">
    <source>
        <dbReference type="Proteomes" id="UP000562254"/>
    </source>
</evidence>
<dbReference type="Pfam" id="PF13474">
    <property type="entry name" value="SnoaL_3"/>
    <property type="match status" value="1"/>
</dbReference>
<comment type="caution">
    <text evidence="4">The sequence shown here is derived from an EMBL/GenBank/DDBJ whole genome shotgun (WGS) entry which is preliminary data.</text>
</comment>
<dbReference type="SUPFAM" id="SSF54427">
    <property type="entry name" value="NTF2-like"/>
    <property type="match status" value="1"/>
</dbReference>
<dbReference type="EMBL" id="JACIJE010000026">
    <property type="protein sequence ID" value="MBB5691912.1"/>
    <property type="molecule type" value="Genomic_DNA"/>
</dbReference>
<dbReference type="InterPro" id="IPR032710">
    <property type="entry name" value="NTF2-like_dom_sf"/>
</dbReference>
<dbReference type="InterPro" id="IPR013538">
    <property type="entry name" value="ASHA1/2-like_C"/>
</dbReference>
<dbReference type="Proteomes" id="UP000562254">
    <property type="component" value="Unassembled WGS sequence"/>
</dbReference>
<name>A0A840YBI5_9PROT</name>
<proteinExistence type="inferred from homology"/>
<feature type="domain" description="Activator of Hsp90 ATPase homologue 1/2-like C-terminal" evidence="2">
    <location>
        <begin position="18"/>
        <end position="146"/>
    </location>
</feature>
<dbReference type="InterPro" id="IPR037401">
    <property type="entry name" value="SnoaL-like"/>
</dbReference>
<comment type="similarity">
    <text evidence="1">Belongs to the AHA1 family.</text>
</comment>
<dbReference type="InterPro" id="IPR023393">
    <property type="entry name" value="START-like_dom_sf"/>
</dbReference>
<dbReference type="Gene3D" id="3.10.450.50">
    <property type="match status" value="1"/>
</dbReference>
<gene>
    <name evidence="4" type="ORF">FHS88_004079</name>
</gene>
<sequence length="270" mass="29257">MPEAPFESTVIVTRAIAASREALWALWTTPAWMQAWWGASEAGELFDCVTEARPGGALRYAMRPRTGGAEERVAGVFDLVEPPARLGFSWVWQGGAERVDTHASVTFEAEGAGTRVTVTHRGQPSARVAAIHRQGWTDMLADLDRAASGAMPMPSLRDTLAALWWHLARRDWEAAGALLSEDAVVIWPHSGETFRGREAFVTVNATYPGRWEIALQRAEATETGALAVAKVSDGARRFHAVSLAGGAPGRIASLTEYWGEAGDPPAWRQP</sequence>
<evidence type="ECO:0000256" key="1">
    <source>
        <dbReference type="ARBA" id="ARBA00006817"/>
    </source>
</evidence>
<evidence type="ECO:0000259" key="3">
    <source>
        <dbReference type="Pfam" id="PF13474"/>
    </source>
</evidence>
<dbReference type="CDD" id="cd07814">
    <property type="entry name" value="SRPBCC_CalC_Aha1-like"/>
    <property type="match status" value="1"/>
</dbReference>
<dbReference type="AlphaFoldDB" id="A0A840YBI5"/>
<evidence type="ECO:0000313" key="4">
    <source>
        <dbReference type="EMBL" id="MBB5691912.1"/>
    </source>
</evidence>
<feature type="domain" description="SnoaL-like" evidence="3">
    <location>
        <begin position="158"/>
        <end position="230"/>
    </location>
</feature>
<evidence type="ECO:0000259" key="2">
    <source>
        <dbReference type="Pfam" id="PF08327"/>
    </source>
</evidence>
<protein>
    <submittedName>
        <fullName evidence="4">Uncharacterized protein YndB with AHSA1/START domain</fullName>
    </submittedName>
</protein>
<reference evidence="4 5" key="1">
    <citation type="submission" date="2020-08" db="EMBL/GenBank/DDBJ databases">
        <title>Genomic Encyclopedia of Type Strains, Phase IV (KMG-IV): sequencing the most valuable type-strain genomes for metagenomic binning, comparative biology and taxonomic classification.</title>
        <authorList>
            <person name="Goeker M."/>
        </authorList>
    </citation>
    <scope>NUCLEOTIDE SEQUENCE [LARGE SCALE GENOMIC DNA]</scope>
    <source>
        <strain evidence="4 5">DSM 25895</strain>
    </source>
</reference>
<dbReference type="Pfam" id="PF08327">
    <property type="entry name" value="AHSA1"/>
    <property type="match status" value="1"/>
</dbReference>
<accession>A0A840YBI5</accession>
<dbReference type="RefSeq" id="WP_184487277.1">
    <property type="nucleotide sequence ID" value="NZ_JAAEDJ010000210.1"/>
</dbReference>